<keyword evidence="2" id="KW-1185">Reference proteome</keyword>
<evidence type="ECO:0000313" key="2">
    <source>
        <dbReference type="Proteomes" id="UP001162992"/>
    </source>
</evidence>
<evidence type="ECO:0000313" key="1">
    <source>
        <dbReference type="EMBL" id="KAJ7550318.1"/>
    </source>
</evidence>
<accession>A0ACC2D7M2</accession>
<reference evidence="2" key="1">
    <citation type="journal article" date="2024" name="Proc. Natl. Acad. Sci. U.S.A.">
        <title>Extraordinary preservation of gene collinearity over three hundred million years revealed in homosporous lycophytes.</title>
        <authorList>
            <person name="Li C."/>
            <person name="Wickell D."/>
            <person name="Kuo L.Y."/>
            <person name="Chen X."/>
            <person name="Nie B."/>
            <person name="Liao X."/>
            <person name="Peng D."/>
            <person name="Ji J."/>
            <person name="Jenkins J."/>
            <person name="Williams M."/>
            <person name="Shu S."/>
            <person name="Plott C."/>
            <person name="Barry K."/>
            <person name="Rajasekar S."/>
            <person name="Grimwood J."/>
            <person name="Han X."/>
            <person name="Sun S."/>
            <person name="Hou Z."/>
            <person name="He W."/>
            <person name="Dai G."/>
            <person name="Sun C."/>
            <person name="Schmutz J."/>
            <person name="Leebens-Mack J.H."/>
            <person name="Li F.W."/>
            <person name="Wang L."/>
        </authorList>
    </citation>
    <scope>NUCLEOTIDE SEQUENCE [LARGE SCALE GENOMIC DNA]</scope>
    <source>
        <strain evidence="2">cv. PW_Plant_1</strain>
    </source>
</reference>
<dbReference type="EMBL" id="CM055098">
    <property type="protein sequence ID" value="KAJ7550318.1"/>
    <property type="molecule type" value="Genomic_DNA"/>
</dbReference>
<sequence>MDDAVEVDGSILEGGGQVLRNCAAYAAILGKSVHFVKIRANRPKPGLRPQHLEGLRLASEVTNGTLMNANENSQDVWFTPGQLLTGDPQMLSYSEVTRHVADTKTAGSCSLLLQVCLPILLFAPNNSELVLKGGTNVSFSPPIDYTKHVLVPLIQKHFGVTVDIEIVRRGFMPRGGGIINVKIQPAKLLPPIHMVDRGIIVSITAKLYGFGNTDQQFMDSVKVSVANMLQENGIDVKVKFEYDMQGLETKSKLVCGLFLHAESSTGCIFGGGSLAGHNSKPERLVYLAIKDLVKQLSDGGCTDEYLQDQLIIFMVLATGVSEIMTGPITVHTETAIYFAHHMTNAKITVTPITGSLRNLIRCQGIGHTPQ</sequence>
<protein>
    <submittedName>
        <fullName evidence="1">Uncharacterized protein</fullName>
    </submittedName>
</protein>
<organism evidence="1 2">
    <name type="scientific">Diphasiastrum complanatum</name>
    <name type="common">Issler's clubmoss</name>
    <name type="synonym">Lycopodium complanatum</name>
    <dbReference type="NCBI Taxonomy" id="34168"/>
    <lineage>
        <taxon>Eukaryota</taxon>
        <taxon>Viridiplantae</taxon>
        <taxon>Streptophyta</taxon>
        <taxon>Embryophyta</taxon>
        <taxon>Tracheophyta</taxon>
        <taxon>Lycopodiopsida</taxon>
        <taxon>Lycopodiales</taxon>
        <taxon>Lycopodiaceae</taxon>
        <taxon>Lycopodioideae</taxon>
        <taxon>Diphasiastrum</taxon>
    </lineage>
</organism>
<dbReference type="Proteomes" id="UP001162992">
    <property type="component" value="Chromosome 7"/>
</dbReference>
<name>A0ACC2D7M2_DIPCM</name>
<proteinExistence type="predicted"/>
<gene>
    <name evidence="1" type="ORF">O6H91_07G094700</name>
</gene>
<comment type="caution">
    <text evidence="1">The sequence shown here is derived from an EMBL/GenBank/DDBJ whole genome shotgun (WGS) entry which is preliminary data.</text>
</comment>